<protein>
    <recommendedName>
        <fullName evidence="3">PilZ domain-containing protein</fullName>
    </recommendedName>
</protein>
<comment type="caution">
    <text evidence="1">The sequence shown here is derived from an EMBL/GenBank/DDBJ whole genome shotgun (WGS) entry which is preliminary data.</text>
</comment>
<accession>A0A0F5Q9F7</accession>
<gene>
    <name evidence="1" type="ORF">WH87_12495</name>
</gene>
<evidence type="ECO:0000313" key="1">
    <source>
        <dbReference type="EMBL" id="KKC37356.1"/>
    </source>
</evidence>
<dbReference type="EMBL" id="LANJ01000019">
    <property type="protein sequence ID" value="KKC37356.1"/>
    <property type="molecule type" value="Genomic_DNA"/>
</dbReference>
<organism evidence="1 2">
    <name type="scientific">Devosia epidermidihirudinis</name>
    <dbReference type="NCBI Taxonomy" id="1293439"/>
    <lineage>
        <taxon>Bacteria</taxon>
        <taxon>Pseudomonadati</taxon>
        <taxon>Pseudomonadota</taxon>
        <taxon>Alphaproteobacteria</taxon>
        <taxon>Hyphomicrobiales</taxon>
        <taxon>Devosiaceae</taxon>
        <taxon>Devosia</taxon>
    </lineage>
</organism>
<sequence>MIEQDNEPHYMGAVMGRYVLGNNARIPGVNIFACRARYISPTTFIAAAPVVGTIGETVRASFAPFGALRGTISRHVSDGFAVKIDASDTKRIELARHIDSLRGHTWNGPSNKRSERRFMPAEPRSILTLDNGDVIPCLIVDFSAIGASVSADLQPSVGTSLTIGEVSCKVVRLFDVGFAVLFDSPQNEDAEEMLKAPQKWRDSLNLVRSTQIDIFDPADIPDMDGVYPDF</sequence>
<evidence type="ECO:0008006" key="3">
    <source>
        <dbReference type="Google" id="ProtNLM"/>
    </source>
</evidence>
<evidence type="ECO:0000313" key="2">
    <source>
        <dbReference type="Proteomes" id="UP000033411"/>
    </source>
</evidence>
<dbReference type="AlphaFoldDB" id="A0A0F5Q9F7"/>
<dbReference type="PATRIC" id="fig|1293439.3.peg.2102"/>
<dbReference type="Proteomes" id="UP000033411">
    <property type="component" value="Unassembled WGS sequence"/>
</dbReference>
<reference evidence="1 2" key="1">
    <citation type="submission" date="2015-03" db="EMBL/GenBank/DDBJ databases">
        <authorList>
            <person name="Lepp D."/>
            <person name="Hassan Y.I."/>
            <person name="Li X.-Z."/>
            <person name="Zhou T."/>
        </authorList>
    </citation>
    <scope>NUCLEOTIDE SEQUENCE [LARGE SCALE GENOMIC DNA]</scope>
    <source>
        <strain evidence="1 2">E84</strain>
    </source>
</reference>
<keyword evidence="2" id="KW-1185">Reference proteome</keyword>
<dbReference type="STRING" id="1293439.WH87_12495"/>
<proteinExistence type="predicted"/>
<name>A0A0F5Q9F7_9HYPH</name>